<evidence type="ECO:0000313" key="1">
    <source>
        <dbReference type="EMBL" id="QJA87120.1"/>
    </source>
</evidence>
<protein>
    <submittedName>
        <fullName evidence="1">Uncharacterized protein</fullName>
    </submittedName>
</protein>
<dbReference type="AlphaFoldDB" id="A0A6M3KYR3"/>
<accession>A0A6M3KYR3</accession>
<reference evidence="1" key="1">
    <citation type="submission" date="2020-03" db="EMBL/GenBank/DDBJ databases">
        <title>The deep terrestrial virosphere.</title>
        <authorList>
            <person name="Holmfeldt K."/>
            <person name="Nilsson E."/>
            <person name="Simone D."/>
            <person name="Lopez-Fernandez M."/>
            <person name="Wu X."/>
            <person name="de Brujin I."/>
            <person name="Lundin D."/>
            <person name="Andersson A."/>
            <person name="Bertilsson S."/>
            <person name="Dopson M."/>
        </authorList>
    </citation>
    <scope>NUCLEOTIDE SEQUENCE</scope>
    <source>
        <strain evidence="1">MM415B03052</strain>
    </source>
</reference>
<name>A0A6M3KYR3_9ZZZZ</name>
<gene>
    <name evidence="1" type="ORF">MM415B03052_0020</name>
</gene>
<proteinExistence type="predicted"/>
<organism evidence="1">
    <name type="scientific">viral metagenome</name>
    <dbReference type="NCBI Taxonomy" id="1070528"/>
    <lineage>
        <taxon>unclassified sequences</taxon>
        <taxon>metagenomes</taxon>
        <taxon>organismal metagenomes</taxon>
    </lineage>
</organism>
<dbReference type="EMBL" id="MT142682">
    <property type="protein sequence ID" value="QJA87120.1"/>
    <property type="molecule type" value="Genomic_DNA"/>
</dbReference>
<sequence length="113" mass="12749">MKYIEINKARLGEIMLLPSLLGVIYDEIVEVKVCQQFPLVGYVANYVDWDGTINVREVDSGDVKICRNQTEAEMRAAYNTLPDDTCFLQSSSAKKSVMRYIAAASAYYAEFDC</sequence>